<dbReference type="GO" id="GO:0071978">
    <property type="term" value="P:bacterial-type flagellum-dependent swarming motility"/>
    <property type="evidence" value="ECO:0007669"/>
    <property type="project" value="TreeGrafter"/>
</dbReference>
<dbReference type="Gene3D" id="3.40.1550.10">
    <property type="entry name" value="CheC-like"/>
    <property type="match status" value="1"/>
</dbReference>
<evidence type="ECO:0000256" key="3">
    <source>
        <dbReference type="ARBA" id="ARBA00021898"/>
    </source>
</evidence>
<dbReference type="InterPro" id="IPR036429">
    <property type="entry name" value="SpoA-like_sf"/>
</dbReference>
<comment type="subcellular location">
    <subcellularLocation>
        <location evidence="1">Bacterial flagellum basal body</location>
    </subcellularLocation>
</comment>
<proteinExistence type="inferred from homology"/>
<evidence type="ECO:0000313" key="6">
    <source>
        <dbReference type="EMBL" id="MSU92326.1"/>
    </source>
</evidence>
<evidence type="ECO:0000313" key="7">
    <source>
        <dbReference type="Proteomes" id="UP000474957"/>
    </source>
</evidence>
<keyword evidence="7" id="KW-1185">Reference proteome</keyword>
<dbReference type="Gene3D" id="2.30.330.10">
    <property type="entry name" value="SpoA-like"/>
    <property type="match status" value="1"/>
</dbReference>
<protein>
    <recommendedName>
        <fullName evidence="3">Flagellar motor switch protein FliM</fullName>
    </recommendedName>
</protein>
<organism evidence="6 7">
    <name type="scientific">Halovulum marinum</name>
    <dbReference type="NCBI Taxonomy" id="2662447"/>
    <lineage>
        <taxon>Bacteria</taxon>
        <taxon>Pseudomonadati</taxon>
        <taxon>Pseudomonadota</taxon>
        <taxon>Alphaproteobacteria</taxon>
        <taxon>Rhodobacterales</taxon>
        <taxon>Paracoccaceae</taxon>
        <taxon>Halovulum</taxon>
    </lineage>
</organism>
<dbReference type="RefSeq" id="WP_154449826.1">
    <property type="nucleotide sequence ID" value="NZ_WIND01000074.1"/>
</dbReference>
<evidence type="ECO:0000256" key="4">
    <source>
        <dbReference type="ARBA" id="ARBA00022500"/>
    </source>
</evidence>
<dbReference type="PANTHER" id="PTHR30034">
    <property type="entry name" value="FLAGELLAR MOTOR SWITCH PROTEIN FLIM"/>
    <property type="match status" value="1"/>
</dbReference>
<dbReference type="AlphaFoldDB" id="A0A6L5Z6Z6"/>
<dbReference type="Proteomes" id="UP000474957">
    <property type="component" value="Unassembled WGS sequence"/>
</dbReference>
<dbReference type="PRINTS" id="PR00955">
    <property type="entry name" value="FLGMOTORFLIM"/>
</dbReference>
<name>A0A6L5Z6Z6_9RHOB</name>
<evidence type="ECO:0000256" key="2">
    <source>
        <dbReference type="ARBA" id="ARBA00011049"/>
    </source>
</evidence>
<keyword evidence="4" id="KW-0145">Chemotaxis</keyword>
<dbReference type="GO" id="GO:0003774">
    <property type="term" value="F:cytoskeletal motor activity"/>
    <property type="evidence" value="ECO:0007669"/>
    <property type="project" value="InterPro"/>
</dbReference>
<dbReference type="GO" id="GO:0009425">
    <property type="term" value="C:bacterial-type flagellum basal body"/>
    <property type="evidence" value="ECO:0007669"/>
    <property type="project" value="UniProtKB-SubCell"/>
</dbReference>
<evidence type="ECO:0000256" key="5">
    <source>
        <dbReference type="ARBA" id="ARBA00023143"/>
    </source>
</evidence>
<dbReference type="InterPro" id="IPR001689">
    <property type="entry name" value="Flag_FliM"/>
</dbReference>
<dbReference type="Pfam" id="PF02154">
    <property type="entry name" value="FliM"/>
    <property type="match status" value="1"/>
</dbReference>
<reference evidence="6 7" key="1">
    <citation type="submission" date="2019-10" db="EMBL/GenBank/DDBJ databases">
        <title>Cognatihalovulum marinum gen. nov. sp. nov., a new member of the family Rhodobacteraceae isolated from deep seawater of the Northwest Indian Ocean.</title>
        <authorList>
            <person name="Ruan C."/>
            <person name="Wang J."/>
            <person name="Zheng X."/>
            <person name="Song L."/>
            <person name="Zhu Y."/>
            <person name="Huang Y."/>
            <person name="Lu Z."/>
            <person name="Du W."/>
            <person name="Huang L."/>
            <person name="Dai X."/>
        </authorList>
    </citation>
    <scope>NUCLEOTIDE SEQUENCE [LARGE SCALE GENOMIC DNA]</scope>
    <source>
        <strain evidence="6 7">2CG4</strain>
    </source>
</reference>
<evidence type="ECO:0000256" key="1">
    <source>
        <dbReference type="ARBA" id="ARBA00004117"/>
    </source>
</evidence>
<keyword evidence="5" id="KW-0975">Bacterial flagellum</keyword>
<dbReference type="SUPFAM" id="SSF101801">
    <property type="entry name" value="Surface presentation of antigens (SPOA)"/>
    <property type="match status" value="1"/>
</dbReference>
<dbReference type="EMBL" id="WIND01000074">
    <property type="protein sequence ID" value="MSU92326.1"/>
    <property type="molecule type" value="Genomic_DNA"/>
</dbReference>
<comment type="caution">
    <text evidence="6">The sequence shown here is derived from an EMBL/GenBank/DDBJ whole genome shotgun (WGS) entry which is preliminary data.</text>
</comment>
<dbReference type="InterPro" id="IPR028976">
    <property type="entry name" value="CheC-like_sf"/>
</dbReference>
<sequence>MADGGVLQRMLSGRRVGRSPLPDLDLIGENFGRQMEDALRPILKTTVGALILDCQVTKLADVLDRIPVPSMLGVIEAEGADRMALVNLGSDLVYHIVDMRMGGDATVAPATTTRSFSAIDTQLCRDVLDAVLASFSRAVEESLGVPLDTVFRVAGQKQDISTVRIAPASADVMLITASLDIGEAARSGEFDLIVPLSILDVLRAAILEAETLEPAAPNDLWVSQMRRCAAEAEVPLHGILHRLTLPLSAVEQLQEGQVIPIPRNALTQVEMVQSLGTRYQATLAHGRLGMFEGEKVIKLLDEPPAALQDSIARLIDADR</sequence>
<accession>A0A6L5Z6Z6</accession>
<dbReference type="GO" id="GO:0050918">
    <property type="term" value="P:positive chemotaxis"/>
    <property type="evidence" value="ECO:0007669"/>
    <property type="project" value="TreeGrafter"/>
</dbReference>
<gene>
    <name evidence="6" type="ORF">GE300_22620</name>
</gene>
<dbReference type="CDD" id="cd17908">
    <property type="entry name" value="FliM"/>
    <property type="match status" value="1"/>
</dbReference>
<comment type="similarity">
    <text evidence="2">Belongs to the FliM family.</text>
</comment>
<dbReference type="PANTHER" id="PTHR30034:SF6">
    <property type="entry name" value="YOP PROTEINS TRANSLOCATION PROTEIN Q"/>
    <property type="match status" value="1"/>
</dbReference>